<dbReference type="EMBL" id="JAOYFB010000001">
    <property type="protein sequence ID" value="KAK4002389.1"/>
    <property type="molecule type" value="Genomic_DNA"/>
</dbReference>
<gene>
    <name evidence="1" type="ORF">OUZ56_004219</name>
</gene>
<reference evidence="1 2" key="1">
    <citation type="journal article" date="2023" name="Nucleic Acids Res.">
        <title>The hologenome of Daphnia magna reveals possible DNA methylation and microbiome-mediated evolution of the host genome.</title>
        <authorList>
            <person name="Chaturvedi A."/>
            <person name="Li X."/>
            <person name="Dhandapani V."/>
            <person name="Marshall H."/>
            <person name="Kissane S."/>
            <person name="Cuenca-Cambronero M."/>
            <person name="Asole G."/>
            <person name="Calvet F."/>
            <person name="Ruiz-Romero M."/>
            <person name="Marangio P."/>
            <person name="Guigo R."/>
            <person name="Rago D."/>
            <person name="Mirbahai L."/>
            <person name="Eastwood N."/>
            <person name="Colbourne J.K."/>
            <person name="Zhou J."/>
            <person name="Mallon E."/>
            <person name="Orsini L."/>
        </authorList>
    </citation>
    <scope>NUCLEOTIDE SEQUENCE [LARGE SCALE GENOMIC DNA]</scope>
    <source>
        <strain evidence="1">LRV0_1</strain>
    </source>
</reference>
<organism evidence="1 2">
    <name type="scientific">Daphnia magna</name>
    <dbReference type="NCBI Taxonomy" id="35525"/>
    <lineage>
        <taxon>Eukaryota</taxon>
        <taxon>Metazoa</taxon>
        <taxon>Ecdysozoa</taxon>
        <taxon>Arthropoda</taxon>
        <taxon>Crustacea</taxon>
        <taxon>Branchiopoda</taxon>
        <taxon>Diplostraca</taxon>
        <taxon>Cladocera</taxon>
        <taxon>Anomopoda</taxon>
        <taxon>Daphniidae</taxon>
        <taxon>Daphnia</taxon>
    </lineage>
</organism>
<protein>
    <submittedName>
        <fullName evidence="1">Uncharacterized protein</fullName>
    </submittedName>
</protein>
<evidence type="ECO:0000313" key="2">
    <source>
        <dbReference type="Proteomes" id="UP001234178"/>
    </source>
</evidence>
<sequence>MSLGIIYFSDKEEHGLALLALVNSFNLQILEAPDVFHWRWSHSVTCSRTALRFHFLKDEVRS</sequence>
<comment type="caution">
    <text evidence="1">The sequence shown here is derived from an EMBL/GenBank/DDBJ whole genome shotgun (WGS) entry which is preliminary data.</text>
</comment>
<dbReference type="Proteomes" id="UP001234178">
    <property type="component" value="Unassembled WGS sequence"/>
</dbReference>
<accession>A0ABQ9YP40</accession>
<name>A0ABQ9YP40_9CRUS</name>
<proteinExistence type="predicted"/>
<keyword evidence="2" id="KW-1185">Reference proteome</keyword>
<evidence type="ECO:0000313" key="1">
    <source>
        <dbReference type="EMBL" id="KAK4002389.1"/>
    </source>
</evidence>